<protein>
    <submittedName>
        <fullName evidence="1">Uncharacterized protein</fullName>
    </submittedName>
</protein>
<sequence>MTDPVPGGNAALTDGTAAKTPQILAPAALAQAATAAPNASAPVIAIDRPKPGETFFISPDPAMPAIPCEARIVGVQPDPTPVTRFQWTLTIDDTTARLVRCHAVEQGIDLVGGHWDPPLTDFLGGEVTIKVTATGFSGVPATAFTIHNEVKVRIRGKNPDKADIRALCLAEQEPDAFLIAAHETANTFQQFTQDGIPLLNRDSGATGLMQILDPRPTCAQRWNWQENIKAGAKLLKAHRNIARSILGRYRTNGKFPNTEGLDDVQVLRLETLMLYAGGRYWDWDKKNFQLFPNPRGNNKNFINELKNSFGLKIP</sequence>
<dbReference type="Proteomes" id="UP000608024">
    <property type="component" value="Unassembled WGS sequence"/>
</dbReference>
<accession>A0A918ZQ54</accession>
<dbReference type="CDD" id="cd00636">
    <property type="entry name" value="TroA-like"/>
    <property type="match status" value="1"/>
</dbReference>
<gene>
    <name evidence="1" type="ORF">GCM10018785_34800</name>
</gene>
<dbReference type="EMBL" id="BNBT01000047">
    <property type="protein sequence ID" value="GHE62896.1"/>
    <property type="molecule type" value="Genomic_DNA"/>
</dbReference>
<organism evidence="1 2">
    <name type="scientific">Streptomyces longispororuber</name>
    <dbReference type="NCBI Taxonomy" id="68230"/>
    <lineage>
        <taxon>Bacteria</taxon>
        <taxon>Bacillati</taxon>
        <taxon>Actinomycetota</taxon>
        <taxon>Actinomycetes</taxon>
        <taxon>Kitasatosporales</taxon>
        <taxon>Streptomycetaceae</taxon>
        <taxon>Streptomyces</taxon>
    </lineage>
</organism>
<proteinExistence type="predicted"/>
<dbReference type="RefSeq" id="WP_190136868.1">
    <property type="nucleotide sequence ID" value="NZ_BNBT01000047.1"/>
</dbReference>
<name>A0A918ZQ54_9ACTN</name>
<keyword evidence="2" id="KW-1185">Reference proteome</keyword>
<evidence type="ECO:0000313" key="2">
    <source>
        <dbReference type="Proteomes" id="UP000608024"/>
    </source>
</evidence>
<evidence type="ECO:0000313" key="1">
    <source>
        <dbReference type="EMBL" id="GHE62896.1"/>
    </source>
</evidence>
<reference evidence="1" key="1">
    <citation type="journal article" date="2014" name="Int. J. Syst. Evol. Microbiol.">
        <title>Complete genome sequence of Corynebacterium casei LMG S-19264T (=DSM 44701T), isolated from a smear-ripened cheese.</title>
        <authorList>
            <consortium name="US DOE Joint Genome Institute (JGI-PGF)"/>
            <person name="Walter F."/>
            <person name="Albersmeier A."/>
            <person name="Kalinowski J."/>
            <person name="Ruckert C."/>
        </authorList>
    </citation>
    <scope>NUCLEOTIDE SEQUENCE</scope>
    <source>
        <strain evidence="1">JCM 4784</strain>
    </source>
</reference>
<comment type="caution">
    <text evidence="1">The sequence shown here is derived from an EMBL/GenBank/DDBJ whole genome shotgun (WGS) entry which is preliminary data.</text>
</comment>
<dbReference type="AlphaFoldDB" id="A0A918ZQ54"/>
<reference evidence="1" key="2">
    <citation type="submission" date="2020-09" db="EMBL/GenBank/DDBJ databases">
        <authorList>
            <person name="Sun Q."/>
            <person name="Ohkuma M."/>
        </authorList>
    </citation>
    <scope>NUCLEOTIDE SEQUENCE</scope>
    <source>
        <strain evidence="1">JCM 4784</strain>
    </source>
</reference>